<organism evidence="1">
    <name type="scientific">Mesocestoides corti</name>
    <name type="common">Flatworm</name>
    <dbReference type="NCBI Taxonomy" id="53468"/>
    <lineage>
        <taxon>Eukaryota</taxon>
        <taxon>Metazoa</taxon>
        <taxon>Spiralia</taxon>
        <taxon>Lophotrochozoa</taxon>
        <taxon>Platyhelminthes</taxon>
        <taxon>Cestoda</taxon>
        <taxon>Eucestoda</taxon>
        <taxon>Cyclophyllidea</taxon>
        <taxon>Mesocestoididae</taxon>
        <taxon>Mesocestoides</taxon>
    </lineage>
</organism>
<dbReference type="AlphaFoldDB" id="A0A5K3F187"/>
<protein>
    <submittedName>
        <fullName evidence="1">Uncharacterized protein</fullName>
    </submittedName>
</protein>
<dbReference type="WBParaSite" id="MCU_004751-RA">
    <property type="protein sequence ID" value="MCU_004751-RA"/>
    <property type="gene ID" value="MCU_004751"/>
</dbReference>
<name>A0A5K3F187_MESCO</name>
<accession>A0A5K3F187</accession>
<reference evidence="1" key="1">
    <citation type="submission" date="2019-11" db="UniProtKB">
        <authorList>
            <consortium name="WormBaseParasite"/>
        </authorList>
    </citation>
    <scope>IDENTIFICATION</scope>
</reference>
<proteinExistence type="predicted"/>
<evidence type="ECO:0000313" key="1">
    <source>
        <dbReference type="WBParaSite" id="MCU_004751-RA"/>
    </source>
</evidence>
<sequence>RTYPHSLIRLLHPPTQDSPFRSKSPAAGIHNSQLIHTNIYLGASPHQGVDVSACMTNTPEV</sequence>